<evidence type="ECO:0000256" key="2">
    <source>
        <dbReference type="ARBA" id="ARBA00008149"/>
    </source>
</evidence>
<dbReference type="Proteomes" id="UP000653076">
    <property type="component" value="Unassembled WGS sequence"/>
</dbReference>
<name>A0ABQ4J876_9ACTN</name>
<keyword evidence="6" id="KW-0378">Hydrolase</keyword>
<dbReference type="PANTHER" id="PTHR40765">
    <property type="entry name" value="ESX-2 SECRETION SYSTEM ATPASE ECCB2"/>
    <property type="match status" value="1"/>
</dbReference>
<keyword evidence="8 10" id="KW-1133">Transmembrane helix</keyword>
<reference evidence="11 12" key="1">
    <citation type="submission" date="2021-01" db="EMBL/GenBank/DDBJ databases">
        <title>Whole genome shotgun sequence of Verrucosispora qiuiae NBRC 106684.</title>
        <authorList>
            <person name="Komaki H."/>
            <person name="Tamura T."/>
        </authorList>
    </citation>
    <scope>NUCLEOTIDE SEQUENCE [LARGE SCALE GENOMIC DNA]</scope>
    <source>
        <strain evidence="11 12">NBRC 106684</strain>
    </source>
</reference>
<accession>A0ABQ4J876</accession>
<keyword evidence="12" id="KW-1185">Reference proteome</keyword>
<evidence type="ECO:0000256" key="4">
    <source>
        <dbReference type="ARBA" id="ARBA00022692"/>
    </source>
</evidence>
<evidence type="ECO:0000256" key="3">
    <source>
        <dbReference type="ARBA" id="ARBA00022475"/>
    </source>
</evidence>
<keyword evidence="7" id="KW-0067">ATP-binding</keyword>
<dbReference type="Gene3D" id="2.40.50.910">
    <property type="entry name" value="Type VII secretion system EccB, repeat 3 domain"/>
    <property type="match status" value="1"/>
</dbReference>
<sequence length="468" mass="49236">MQSRRDQVQAQSYVLGRLTGALVSADPDGLENPHRRMVVGTICGLLVAALVVAIFAVYGFVVPGASSRWQADGVLVVEKETGTRYVYVAGTLRPVLNYASARLLFEQEPEVVSVSRRSLQGVSRGQPVGIVGAPDALPPSGTVASQVWTVCALTTRDQADTQSTSTTLTIEEAGTQVRRDRPLDPTEAVVAAVGGDSFLLWRGRRLRLAEPWLARVFGYDRGAVPVEAGWLESVPAGPDVAPLPVPGRGAPGPTVDGRRARVGELFVSRTAGAQERRYVLLTDGLAELNPFGYTLVAADPETTSLYGERAVTPLELSPAALARLPVSRRSLLPAGVPESPPQFVPVPSGRTWCVRHTMADGRVEVTADVPPPASATVRDAVGSTRTSRTAARIAVGPQVGGLVRAGRSDQAAGAGFYLVTDAGVKYPLASAAAAEQLGYPPSGARPVPRRLLELLPTGPLLESATAGR</sequence>
<evidence type="ECO:0000256" key="8">
    <source>
        <dbReference type="ARBA" id="ARBA00022989"/>
    </source>
</evidence>
<evidence type="ECO:0000256" key="5">
    <source>
        <dbReference type="ARBA" id="ARBA00022741"/>
    </source>
</evidence>
<dbReference type="Gene3D" id="3.30.2390.20">
    <property type="entry name" value="Type VII secretion system EccB, repeat 1 domain"/>
    <property type="match status" value="1"/>
</dbReference>
<dbReference type="EMBL" id="BOPC01000018">
    <property type="protein sequence ID" value="GIJ26370.1"/>
    <property type="molecule type" value="Genomic_DNA"/>
</dbReference>
<keyword evidence="4 10" id="KW-0812">Transmembrane</keyword>
<evidence type="ECO:0000256" key="6">
    <source>
        <dbReference type="ARBA" id="ARBA00022801"/>
    </source>
</evidence>
<dbReference type="Pfam" id="PF05108">
    <property type="entry name" value="T7SS_ESX1_EccB"/>
    <property type="match status" value="1"/>
</dbReference>
<evidence type="ECO:0000256" key="9">
    <source>
        <dbReference type="ARBA" id="ARBA00023136"/>
    </source>
</evidence>
<comment type="caution">
    <text evidence="11">The sequence shown here is derived from an EMBL/GenBank/DDBJ whole genome shotgun (WGS) entry which is preliminary data.</text>
</comment>
<dbReference type="PANTHER" id="PTHR40765:SF2">
    <property type="entry name" value="ESX-2 SECRETION SYSTEM ATPASE ECCB2"/>
    <property type="match status" value="1"/>
</dbReference>
<dbReference type="InterPro" id="IPR007795">
    <property type="entry name" value="T7SS_EccB"/>
</dbReference>
<dbReference type="RefSeq" id="WP_204033889.1">
    <property type="nucleotide sequence ID" value="NZ_BOPC01000018.1"/>
</dbReference>
<keyword evidence="3" id="KW-1003">Cell membrane</keyword>
<evidence type="ECO:0000313" key="12">
    <source>
        <dbReference type="Proteomes" id="UP000653076"/>
    </source>
</evidence>
<evidence type="ECO:0000256" key="7">
    <source>
        <dbReference type="ARBA" id="ARBA00022840"/>
    </source>
</evidence>
<evidence type="ECO:0000313" key="11">
    <source>
        <dbReference type="EMBL" id="GIJ26370.1"/>
    </source>
</evidence>
<evidence type="ECO:0000256" key="10">
    <source>
        <dbReference type="SAM" id="Phobius"/>
    </source>
</evidence>
<evidence type="ECO:0000256" key="1">
    <source>
        <dbReference type="ARBA" id="ARBA00004162"/>
    </source>
</evidence>
<feature type="transmembrane region" description="Helical" evidence="10">
    <location>
        <begin position="38"/>
        <end position="61"/>
    </location>
</feature>
<gene>
    <name evidence="11" type="ORF">Vqi01_15320</name>
</gene>
<organism evidence="11 12">
    <name type="scientific">Micromonospora qiuiae</name>
    <dbReference type="NCBI Taxonomy" id="502268"/>
    <lineage>
        <taxon>Bacteria</taxon>
        <taxon>Bacillati</taxon>
        <taxon>Actinomycetota</taxon>
        <taxon>Actinomycetes</taxon>
        <taxon>Micromonosporales</taxon>
        <taxon>Micromonosporaceae</taxon>
        <taxon>Micromonospora</taxon>
    </lineage>
</organism>
<keyword evidence="9 10" id="KW-0472">Membrane</keyword>
<dbReference type="NCBIfam" id="TIGR03919">
    <property type="entry name" value="T7SS_EccB"/>
    <property type="match status" value="1"/>
</dbReference>
<comment type="similarity">
    <text evidence="2">Belongs to the EccB family.</text>
</comment>
<dbReference type="InterPro" id="IPR044857">
    <property type="entry name" value="T7SS_EccB_R1"/>
</dbReference>
<comment type="subcellular location">
    <subcellularLocation>
        <location evidence="1">Cell membrane</location>
        <topology evidence="1">Single-pass membrane protein</topology>
    </subcellularLocation>
</comment>
<protein>
    <submittedName>
        <fullName evidence="11">Type VII secretion protein EccB</fullName>
    </submittedName>
</protein>
<keyword evidence="5" id="KW-0547">Nucleotide-binding</keyword>
<dbReference type="InterPro" id="IPR042485">
    <property type="entry name" value="T7SS_EccB_R3"/>
</dbReference>
<proteinExistence type="inferred from homology"/>